<sequence>MPRSRPRETLTLSSKLRLVPVVEFEPGPYARLDRPLPEVSDEDGPGDERSWAERLADAGIQLEPLVPESWLVPTSRLTDPHVLRQLLRVSLKSLDATGAEPRVDSVSAMMGGQALLEDEHVVLKPRCCGDLRNLEHWENAARQRFEGFWIGHPQVRASWAAPWLVLREDEEELDEDTVRREWRLPLQALTLAVLAARKEQEDFARRLVPFLLERFPPAVAHSFAFRLAGLAESEVPGYS</sequence>
<dbReference type="EMBL" id="CP022098">
    <property type="protein sequence ID" value="ATB41742.1"/>
    <property type="molecule type" value="Genomic_DNA"/>
</dbReference>
<gene>
    <name evidence="2" type="ORF">CYFUS_007212</name>
</gene>
<name>A0A250JE24_9BACT</name>
<accession>A0A250JE24</accession>
<evidence type="ECO:0000256" key="1">
    <source>
        <dbReference type="SAM" id="MobiDB-lite"/>
    </source>
</evidence>
<evidence type="ECO:0000313" key="2">
    <source>
        <dbReference type="EMBL" id="ATB41742.1"/>
    </source>
</evidence>
<reference evidence="2 3" key="1">
    <citation type="submission" date="2017-06" db="EMBL/GenBank/DDBJ databases">
        <title>Sequencing and comparative analysis of myxobacterial genomes.</title>
        <authorList>
            <person name="Rupp O."/>
            <person name="Goesmann A."/>
            <person name="Sogaard-Andersen L."/>
        </authorList>
    </citation>
    <scope>NUCLEOTIDE SEQUENCE [LARGE SCALE GENOMIC DNA]</scope>
    <source>
        <strain evidence="2 3">DSM 52655</strain>
    </source>
</reference>
<proteinExistence type="predicted"/>
<organism evidence="2 3">
    <name type="scientific">Cystobacter fuscus</name>
    <dbReference type="NCBI Taxonomy" id="43"/>
    <lineage>
        <taxon>Bacteria</taxon>
        <taxon>Pseudomonadati</taxon>
        <taxon>Myxococcota</taxon>
        <taxon>Myxococcia</taxon>
        <taxon>Myxococcales</taxon>
        <taxon>Cystobacterineae</taxon>
        <taxon>Archangiaceae</taxon>
        <taxon>Cystobacter</taxon>
    </lineage>
</organism>
<evidence type="ECO:0000313" key="3">
    <source>
        <dbReference type="Proteomes" id="UP000217257"/>
    </source>
</evidence>
<dbReference type="KEGG" id="cfus:CYFUS_007212"/>
<protein>
    <submittedName>
        <fullName evidence="2">Uncharacterized protein</fullName>
    </submittedName>
</protein>
<dbReference type="Proteomes" id="UP000217257">
    <property type="component" value="Chromosome"/>
</dbReference>
<dbReference type="RefSeq" id="WP_095989406.1">
    <property type="nucleotide sequence ID" value="NZ_CP022098.1"/>
</dbReference>
<feature type="region of interest" description="Disordered" evidence="1">
    <location>
        <begin position="28"/>
        <end position="49"/>
    </location>
</feature>
<dbReference type="AlphaFoldDB" id="A0A250JE24"/>